<dbReference type="AlphaFoldDB" id="A0AAN9RY66"/>
<evidence type="ECO:0000256" key="1">
    <source>
        <dbReference type="SAM" id="MobiDB-lite"/>
    </source>
</evidence>
<organism evidence="2 3">
    <name type="scientific">Psophocarpus tetragonolobus</name>
    <name type="common">Winged bean</name>
    <name type="synonym">Dolichos tetragonolobus</name>
    <dbReference type="NCBI Taxonomy" id="3891"/>
    <lineage>
        <taxon>Eukaryota</taxon>
        <taxon>Viridiplantae</taxon>
        <taxon>Streptophyta</taxon>
        <taxon>Embryophyta</taxon>
        <taxon>Tracheophyta</taxon>
        <taxon>Spermatophyta</taxon>
        <taxon>Magnoliopsida</taxon>
        <taxon>eudicotyledons</taxon>
        <taxon>Gunneridae</taxon>
        <taxon>Pentapetalae</taxon>
        <taxon>rosids</taxon>
        <taxon>fabids</taxon>
        <taxon>Fabales</taxon>
        <taxon>Fabaceae</taxon>
        <taxon>Papilionoideae</taxon>
        <taxon>50 kb inversion clade</taxon>
        <taxon>NPAAA clade</taxon>
        <taxon>indigoferoid/millettioid clade</taxon>
        <taxon>Phaseoleae</taxon>
        <taxon>Psophocarpus</taxon>
    </lineage>
</organism>
<reference evidence="2 3" key="1">
    <citation type="submission" date="2024-01" db="EMBL/GenBank/DDBJ databases">
        <title>The genomes of 5 underutilized Papilionoideae crops provide insights into root nodulation and disease resistanc.</title>
        <authorList>
            <person name="Jiang F."/>
        </authorList>
    </citation>
    <scope>NUCLEOTIDE SEQUENCE [LARGE SCALE GENOMIC DNA]</scope>
    <source>
        <strain evidence="2">DUOXIRENSHENG_FW03</strain>
        <tissue evidence="2">Leaves</tissue>
    </source>
</reference>
<dbReference type="EMBL" id="JAYMYS010000008">
    <property type="protein sequence ID" value="KAK7385585.1"/>
    <property type="molecule type" value="Genomic_DNA"/>
</dbReference>
<dbReference type="Proteomes" id="UP001386955">
    <property type="component" value="Unassembled WGS sequence"/>
</dbReference>
<evidence type="ECO:0000313" key="2">
    <source>
        <dbReference type="EMBL" id="KAK7385585.1"/>
    </source>
</evidence>
<sequence length="93" mass="10600">MKKSAKKRGGCGVAKREHERKGHNDGVENESVVGGGWWHIKRGDNGEEDIAAEGWQRQRKESARREEGSKVTEREWVRKRARESVGKGQCRKS</sequence>
<keyword evidence="3" id="KW-1185">Reference proteome</keyword>
<accession>A0AAN9RY66</accession>
<feature type="compositionally biased region" description="Basic and acidic residues" evidence="1">
    <location>
        <begin position="14"/>
        <end position="26"/>
    </location>
</feature>
<comment type="caution">
    <text evidence="2">The sequence shown here is derived from an EMBL/GenBank/DDBJ whole genome shotgun (WGS) entry which is preliminary data.</text>
</comment>
<feature type="compositionally biased region" description="Basic and acidic residues" evidence="1">
    <location>
        <begin position="56"/>
        <end position="85"/>
    </location>
</feature>
<evidence type="ECO:0000313" key="3">
    <source>
        <dbReference type="Proteomes" id="UP001386955"/>
    </source>
</evidence>
<name>A0AAN9RY66_PSOTE</name>
<protein>
    <submittedName>
        <fullName evidence="2">Uncharacterized protein</fullName>
    </submittedName>
</protein>
<gene>
    <name evidence="2" type="ORF">VNO78_31311</name>
</gene>
<proteinExistence type="predicted"/>
<feature type="region of interest" description="Disordered" evidence="1">
    <location>
        <begin position="1"/>
        <end position="93"/>
    </location>
</feature>